<keyword evidence="7" id="KW-0406">Ion transport</keyword>
<keyword evidence="5 7" id="KW-1133">Transmembrane helix</keyword>
<dbReference type="GO" id="GO:0006826">
    <property type="term" value="P:iron ion transport"/>
    <property type="evidence" value="ECO:0000318"/>
    <property type="project" value="GO_Central"/>
</dbReference>
<evidence type="ECO:0000313" key="9">
    <source>
        <dbReference type="Proteomes" id="UP000007305"/>
    </source>
</evidence>
<evidence type="ECO:0000256" key="4">
    <source>
        <dbReference type="ARBA" id="ARBA00022692"/>
    </source>
</evidence>
<feature type="transmembrane region" description="Helical" evidence="7">
    <location>
        <begin position="351"/>
        <end position="373"/>
    </location>
</feature>
<evidence type="ECO:0000256" key="7">
    <source>
        <dbReference type="RuleBase" id="RU365065"/>
    </source>
</evidence>
<dbReference type="InterPro" id="IPR036259">
    <property type="entry name" value="MFS_trans_sf"/>
</dbReference>
<dbReference type="Pfam" id="PF06963">
    <property type="entry name" value="FPN1"/>
    <property type="match status" value="1"/>
</dbReference>
<feature type="transmembrane region" description="Helical" evidence="7">
    <location>
        <begin position="452"/>
        <end position="469"/>
    </location>
</feature>
<keyword evidence="3 7" id="KW-0813">Transport</keyword>
<evidence type="ECO:0000256" key="3">
    <source>
        <dbReference type="ARBA" id="ARBA00022448"/>
    </source>
</evidence>
<dbReference type="Gene3D" id="1.20.1250.20">
    <property type="entry name" value="MFS general substrate transporter like domains"/>
    <property type="match status" value="1"/>
</dbReference>
<organism evidence="8 9">
    <name type="scientific">Zea mays</name>
    <name type="common">Maize</name>
    <dbReference type="NCBI Taxonomy" id="4577"/>
    <lineage>
        <taxon>Eukaryota</taxon>
        <taxon>Viridiplantae</taxon>
        <taxon>Streptophyta</taxon>
        <taxon>Embryophyta</taxon>
        <taxon>Tracheophyta</taxon>
        <taxon>Spermatophyta</taxon>
        <taxon>Magnoliopsida</taxon>
        <taxon>Liliopsida</taxon>
        <taxon>Poales</taxon>
        <taxon>Poaceae</taxon>
        <taxon>PACMAD clade</taxon>
        <taxon>Panicoideae</taxon>
        <taxon>Andropogonodae</taxon>
        <taxon>Andropogoneae</taxon>
        <taxon>Tripsacinae</taxon>
        <taxon>Zea</taxon>
    </lineage>
</organism>
<reference evidence="9" key="1">
    <citation type="journal article" date="2009" name="Science">
        <title>The B73 maize genome: complexity, diversity, and dynamics.</title>
        <authorList>
            <person name="Schnable P.S."/>
            <person name="Ware D."/>
            <person name="Fulton R.S."/>
            <person name="Stein J.C."/>
            <person name="Wei F."/>
            <person name="Pasternak S."/>
            <person name="Liang C."/>
            <person name="Zhang J."/>
            <person name="Fulton L."/>
            <person name="Graves T.A."/>
            <person name="Minx P."/>
            <person name="Reily A.D."/>
            <person name="Courtney L."/>
            <person name="Kruchowski S.S."/>
            <person name="Tomlinson C."/>
            <person name="Strong C."/>
            <person name="Delehaunty K."/>
            <person name="Fronick C."/>
            <person name="Courtney B."/>
            <person name="Rock S.M."/>
            <person name="Belter E."/>
            <person name="Du F."/>
            <person name="Kim K."/>
            <person name="Abbott R.M."/>
            <person name="Cotton M."/>
            <person name="Levy A."/>
            <person name="Marchetto P."/>
            <person name="Ochoa K."/>
            <person name="Jackson S.M."/>
            <person name="Gillam B."/>
            <person name="Chen W."/>
            <person name="Yan L."/>
            <person name="Higginbotham J."/>
            <person name="Cardenas M."/>
            <person name="Waligorski J."/>
            <person name="Applebaum E."/>
            <person name="Phelps L."/>
            <person name="Falcone J."/>
            <person name="Kanchi K."/>
            <person name="Thane T."/>
            <person name="Scimone A."/>
            <person name="Thane N."/>
            <person name="Henke J."/>
            <person name="Wang T."/>
            <person name="Ruppert J."/>
            <person name="Shah N."/>
            <person name="Rotter K."/>
            <person name="Hodges J."/>
            <person name="Ingenthron E."/>
            <person name="Cordes M."/>
            <person name="Kohlberg S."/>
            <person name="Sgro J."/>
            <person name="Delgado B."/>
            <person name="Mead K."/>
            <person name="Chinwalla A."/>
            <person name="Leonard S."/>
            <person name="Crouse K."/>
            <person name="Collura K."/>
            <person name="Kudrna D."/>
            <person name="Currie J."/>
            <person name="He R."/>
            <person name="Angelova A."/>
            <person name="Rajasekar S."/>
            <person name="Mueller T."/>
            <person name="Lomeli R."/>
            <person name="Scara G."/>
            <person name="Ko A."/>
            <person name="Delaney K."/>
            <person name="Wissotski M."/>
            <person name="Lopez G."/>
            <person name="Campos D."/>
            <person name="Braidotti M."/>
            <person name="Ashley E."/>
            <person name="Golser W."/>
            <person name="Kim H."/>
            <person name="Lee S."/>
            <person name="Lin J."/>
            <person name="Dujmic Z."/>
            <person name="Kim W."/>
            <person name="Talag J."/>
            <person name="Zuccolo A."/>
            <person name="Fan C."/>
            <person name="Sebastian A."/>
            <person name="Kramer M."/>
            <person name="Spiegel L."/>
            <person name="Nascimento L."/>
            <person name="Zutavern T."/>
            <person name="Miller B."/>
            <person name="Ambroise C."/>
            <person name="Muller S."/>
            <person name="Spooner W."/>
            <person name="Narechania A."/>
            <person name="Ren L."/>
            <person name="Wei S."/>
            <person name="Kumari S."/>
            <person name="Faga B."/>
            <person name="Levy M.J."/>
            <person name="McMahan L."/>
            <person name="Van Buren P."/>
            <person name="Vaughn M.W."/>
            <person name="Ying K."/>
            <person name="Yeh C.-T."/>
            <person name="Emrich S.J."/>
            <person name="Jia Y."/>
            <person name="Kalyanaraman A."/>
            <person name="Hsia A.-P."/>
            <person name="Barbazuk W.B."/>
            <person name="Baucom R.S."/>
            <person name="Brutnell T.P."/>
            <person name="Carpita N.C."/>
            <person name="Chaparro C."/>
            <person name="Chia J.-M."/>
            <person name="Deragon J.-M."/>
            <person name="Estill J.C."/>
            <person name="Fu Y."/>
            <person name="Jeddeloh J.A."/>
            <person name="Han Y."/>
            <person name="Lee H."/>
            <person name="Li P."/>
            <person name="Lisch D.R."/>
            <person name="Liu S."/>
            <person name="Liu Z."/>
            <person name="Nagel D.H."/>
            <person name="McCann M.C."/>
            <person name="SanMiguel P."/>
            <person name="Myers A.M."/>
            <person name="Nettleton D."/>
            <person name="Nguyen J."/>
            <person name="Penning B.W."/>
            <person name="Ponnala L."/>
            <person name="Schneider K.L."/>
            <person name="Schwartz D.C."/>
            <person name="Sharma A."/>
            <person name="Soderlund C."/>
            <person name="Springer N.M."/>
            <person name="Sun Q."/>
            <person name="Wang H."/>
            <person name="Waterman M."/>
            <person name="Westerman R."/>
            <person name="Wolfgruber T.K."/>
            <person name="Yang L."/>
            <person name="Yu Y."/>
            <person name="Zhang L."/>
            <person name="Zhou S."/>
            <person name="Zhu Q."/>
            <person name="Bennetzen J.L."/>
            <person name="Dawe R.K."/>
            <person name="Jiang J."/>
            <person name="Jiang N."/>
            <person name="Presting G.G."/>
            <person name="Wessler S.R."/>
            <person name="Aluru S."/>
            <person name="Martienssen R.A."/>
            <person name="Clifton S.W."/>
            <person name="McCombie W.R."/>
            <person name="Wing R.A."/>
            <person name="Wilson R.K."/>
        </authorList>
    </citation>
    <scope>NUCLEOTIDE SEQUENCE [LARGE SCALE GENOMIC DNA]</scope>
    <source>
        <strain evidence="9">cv. B73</strain>
    </source>
</reference>
<feature type="transmembrane region" description="Helical" evidence="7">
    <location>
        <begin position="475"/>
        <end position="495"/>
    </location>
</feature>
<comment type="subcellular location">
    <subcellularLocation>
        <location evidence="1 7">Membrane</location>
        <topology evidence="1 7">Multi-pass membrane protein</topology>
    </subcellularLocation>
</comment>
<evidence type="ECO:0000256" key="6">
    <source>
        <dbReference type="ARBA" id="ARBA00023136"/>
    </source>
</evidence>
<feature type="transmembrane region" description="Helical" evidence="7">
    <location>
        <begin position="58"/>
        <end position="79"/>
    </location>
</feature>
<accession>A0A804R3R8</accession>
<protein>
    <recommendedName>
        <fullName evidence="7">Solute carrier family 40 member</fullName>
    </recommendedName>
</protein>
<feature type="transmembrane region" description="Helical" evidence="7">
    <location>
        <begin position="410"/>
        <end position="431"/>
    </location>
</feature>
<dbReference type="Proteomes" id="UP000007305">
    <property type="component" value="Chromosome 9"/>
</dbReference>
<gene>
    <name evidence="8" type="primary">LOC100502428</name>
</gene>
<sequence length="516" mass="56058">MDEQDAAIEGGQLVVPLLGSRSASTATGSPSQDASSLRRLYAGHALARWGARMWEFSVGLYMIRIWPGSLLFTAIYGVVESSSVAVFGPTVGTLVDNLTYLQVLGLWLLVQSLSFIVAGASVTALLVYDDLKATSFPVFMALVIMTNVAGALAALSTLAGTILIEREWVVVISSRHPPAVLTGINSVVRRIDLSCKLLAPVFSGLVISFVSAQASAAALALWNVASVGLEYWLFVSVYNGVPALAESSRLRTAGANASEAMVLPSSSSSENVVPADKELDWRVRMTEQLSIIPCWESWVVYLRQDVALPGVALAFLYFSVLRAIECCMGWFCSFGTLMTATLDWEGIPAYVISLARGFSAIVGIGATLLYPVVHSWVSTLRTGLWSIWMQWCCLLVCVASIWAASDVASAWMLMAGVAASRLGLWMFDLAVMQLMQDGVPDHERCVVGGVQNSLQSVFDLLTYIMGIIISDPRDFSELVVLSFFLVTCAAAMYTLHVYRVRKHLFHFDKILAKISW</sequence>
<dbReference type="CDD" id="cd17480">
    <property type="entry name" value="MFS_SLC40A1_like"/>
    <property type="match status" value="1"/>
</dbReference>
<evidence type="ECO:0000313" key="8">
    <source>
        <dbReference type="EnsemblPlants" id="Zm00001eb384340_P002"/>
    </source>
</evidence>
<dbReference type="PANTHER" id="PTHR11660:SF57">
    <property type="entry name" value="SOLUTE CARRIER FAMILY 40 MEMBER"/>
    <property type="match status" value="1"/>
</dbReference>
<dbReference type="EnsemblPlants" id="Zm00001eb384340_T002">
    <property type="protein sequence ID" value="Zm00001eb384340_P002"/>
    <property type="gene ID" value="Zm00001eb384340"/>
</dbReference>
<dbReference type="InterPro" id="IPR009716">
    <property type="entry name" value="Ferroportin-1"/>
</dbReference>
<feature type="transmembrane region" description="Helical" evidence="7">
    <location>
        <begin position="385"/>
        <end position="404"/>
    </location>
</feature>
<keyword evidence="9" id="KW-1185">Reference proteome</keyword>
<dbReference type="GO" id="GO:0005381">
    <property type="term" value="F:iron ion transmembrane transporter activity"/>
    <property type="evidence" value="ECO:0007669"/>
    <property type="project" value="UniProtKB-UniRule"/>
</dbReference>
<proteinExistence type="inferred from homology"/>
<dbReference type="PANTHER" id="PTHR11660">
    <property type="entry name" value="SOLUTE CARRIER FAMILY 40 MEMBER"/>
    <property type="match status" value="1"/>
</dbReference>
<dbReference type="InParanoid" id="A0A804R3R8"/>
<reference evidence="8" key="2">
    <citation type="submission" date="2019-07" db="EMBL/GenBank/DDBJ databases">
        <authorList>
            <person name="Seetharam A."/>
            <person name="Woodhouse M."/>
            <person name="Cannon E."/>
        </authorList>
    </citation>
    <scope>NUCLEOTIDE SEQUENCE [LARGE SCALE GENOMIC DNA]</scope>
    <source>
        <strain evidence="8">cv. B73</strain>
    </source>
</reference>
<dbReference type="SUPFAM" id="SSF103473">
    <property type="entry name" value="MFS general substrate transporter"/>
    <property type="match status" value="1"/>
</dbReference>
<feature type="transmembrane region" description="Helical" evidence="7">
    <location>
        <begin position="197"/>
        <end position="222"/>
    </location>
</feature>
<reference evidence="8" key="3">
    <citation type="submission" date="2021-05" db="UniProtKB">
        <authorList>
            <consortium name="EnsemblPlants"/>
        </authorList>
    </citation>
    <scope>IDENTIFICATION</scope>
    <source>
        <strain evidence="8">cv. B73</strain>
    </source>
</reference>
<keyword evidence="4 7" id="KW-0812">Transmembrane</keyword>
<comment type="similarity">
    <text evidence="2 7">Belongs to the ferroportin (FP) (TC 2.A.100) family. SLC40A subfamily.</text>
</comment>
<name>A0A804R3R8_MAIZE</name>
<evidence type="ECO:0000256" key="5">
    <source>
        <dbReference type="ARBA" id="ARBA00022989"/>
    </source>
</evidence>
<feature type="transmembrane region" description="Helical" evidence="7">
    <location>
        <begin position="306"/>
        <end position="331"/>
    </location>
</feature>
<dbReference type="GO" id="GO:0016020">
    <property type="term" value="C:membrane"/>
    <property type="evidence" value="ECO:0007669"/>
    <property type="project" value="UniProtKB-SubCell"/>
</dbReference>
<feature type="transmembrane region" description="Helical" evidence="7">
    <location>
        <begin position="139"/>
        <end position="164"/>
    </location>
</feature>
<comment type="function">
    <text evidence="7">May be involved in iron transport and iron homeostasis.</text>
</comment>
<feature type="transmembrane region" description="Helical" evidence="7">
    <location>
        <begin position="99"/>
        <end position="127"/>
    </location>
</feature>
<evidence type="ECO:0000256" key="2">
    <source>
        <dbReference type="ARBA" id="ARBA00006279"/>
    </source>
</evidence>
<dbReference type="Gramene" id="Zm00001eb384340_T002">
    <property type="protein sequence ID" value="Zm00001eb384340_P002"/>
    <property type="gene ID" value="Zm00001eb384340"/>
</dbReference>
<keyword evidence="6 7" id="KW-0472">Membrane</keyword>
<dbReference type="AlphaFoldDB" id="A0A804R3R8"/>
<dbReference type="FunCoup" id="A0A804R3R8">
    <property type="interactions" value="307"/>
</dbReference>
<evidence type="ECO:0000256" key="1">
    <source>
        <dbReference type="ARBA" id="ARBA00004141"/>
    </source>
</evidence>